<comment type="caution">
    <text evidence="8">The sequence shown here is derived from an EMBL/GenBank/DDBJ whole genome shotgun (WGS) entry which is preliminary data.</text>
</comment>
<dbReference type="GO" id="GO:0005829">
    <property type="term" value="C:cytosol"/>
    <property type="evidence" value="ECO:0007669"/>
    <property type="project" value="TreeGrafter"/>
</dbReference>
<dbReference type="Gene3D" id="2.40.37.10">
    <property type="entry name" value="Lyase, Ornithine Decarboxylase, Chain A, domain 1"/>
    <property type="match status" value="1"/>
</dbReference>
<dbReference type="Gene3D" id="3.20.20.10">
    <property type="entry name" value="Alanine racemase"/>
    <property type="match status" value="1"/>
</dbReference>
<comment type="pathway">
    <text evidence="4">Amino-acid biosynthesis; D-alanine biosynthesis; D-alanine from L-alanine: step 1/1.</text>
</comment>
<feature type="active site" description="Proton acceptor; specific for D-alanine" evidence="4">
    <location>
        <position position="35"/>
    </location>
</feature>
<dbReference type="PANTHER" id="PTHR30511:SF0">
    <property type="entry name" value="ALANINE RACEMASE, CATABOLIC-RELATED"/>
    <property type="match status" value="1"/>
</dbReference>
<feature type="binding site" evidence="4 6">
    <location>
        <position position="345"/>
    </location>
    <ligand>
        <name>substrate</name>
    </ligand>
</feature>
<dbReference type="Pfam" id="PF00842">
    <property type="entry name" value="Ala_racemase_C"/>
    <property type="match status" value="1"/>
</dbReference>
<dbReference type="RefSeq" id="WP_182664054.1">
    <property type="nucleotide sequence ID" value="NZ_JACIVI010000003.1"/>
</dbReference>
<dbReference type="InterPro" id="IPR020622">
    <property type="entry name" value="Ala_racemase_pyridoxalP-BS"/>
</dbReference>
<reference evidence="8 9" key="1">
    <citation type="submission" date="2020-08" db="EMBL/GenBank/DDBJ databases">
        <title>Aquariorum lacteus gen. nov., sp. nov., a new member of the family Comamonadaceae, isolated from freshwater aquarium.</title>
        <authorList>
            <person name="Chun S.-J."/>
        </authorList>
    </citation>
    <scope>NUCLEOTIDE SEQUENCE [LARGE SCALE GENOMIC DNA]</scope>
    <source>
        <strain evidence="8 9">SJAQ100</strain>
    </source>
</reference>
<evidence type="ECO:0000256" key="1">
    <source>
        <dbReference type="ARBA" id="ARBA00001933"/>
    </source>
</evidence>
<evidence type="ECO:0000313" key="8">
    <source>
        <dbReference type="EMBL" id="MBB1162289.1"/>
    </source>
</evidence>
<dbReference type="InterPro" id="IPR029066">
    <property type="entry name" value="PLP-binding_barrel"/>
</dbReference>
<dbReference type="SMART" id="SM01005">
    <property type="entry name" value="Ala_racemase_C"/>
    <property type="match status" value="1"/>
</dbReference>
<comment type="similarity">
    <text evidence="4">Belongs to the alanine racemase family.</text>
</comment>
<dbReference type="InterPro" id="IPR009006">
    <property type="entry name" value="Ala_racemase/Decarboxylase_C"/>
</dbReference>
<dbReference type="SUPFAM" id="SSF51419">
    <property type="entry name" value="PLP-binding barrel"/>
    <property type="match status" value="1"/>
</dbReference>
<sequence>MPRPIQALIHLDALRHNLGRARAHAPDARVLAVVKADAYGHGIERVYPALRGADGFALLDLAEAERLRALGWRGPILLLEGAFEPRDLETVSRLGLWHVIHREAQIDWLAAHKTDVPQRVFLKLNSGMNRLGFAPQALRGAWARLDVLPQVEEISLISHFADADAGGAFDSGRPADPAGRAPRGIAAACARWLDATAGLPGERSLANSAATLRHARTRLRDAADLAGGPALEAGDAADTPLAADWIRAGVMLYGGAPDHPRRTAAQWDLRPAQTLRTRLIAVQDLQPGDTVGYGSRYRARQAMRIGIAACGYADGYPRHAPGDTECGTPVLVEGLRTRTVGRVSMDMLAVDLSPLHAAGRPAGVGAEVTLWGEGPQGSRLPIDEVAQACGTIGYELMCAVAPRVPVLTQDAAETAG</sequence>
<dbReference type="InterPro" id="IPR001608">
    <property type="entry name" value="Ala_racemase_N"/>
</dbReference>
<evidence type="ECO:0000256" key="2">
    <source>
        <dbReference type="ARBA" id="ARBA00022898"/>
    </source>
</evidence>
<protein>
    <recommendedName>
        <fullName evidence="4">Alanine racemase</fullName>
        <ecNumber evidence="4">5.1.1.1</ecNumber>
    </recommendedName>
</protein>
<dbReference type="Proteomes" id="UP000586093">
    <property type="component" value="Unassembled WGS sequence"/>
</dbReference>
<evidence type="ECO:0000313" key="9">
    <source>
        <dbReference type="Proteomes" id="UP000586093"/>
    </source>
</evidence>
<dbReference type="AlphaFoldDB" id="A0A839HSF9"/>
<dbReference type="GO" id="GO:0008784">
    <property type="term" value="F:alanine racemase activity"/>
    <property type="evidence" value="ECO:0007669"/>
    <property type="project" value="UniProtKB-UniRule"/>
</dbReference>
<dbReference type="GO" id="GO:0030170">
    <property type="term" value="F:pyridoxal phosphate binding"/>
    <property type="evidence" value="ECO:0007669"/>
    <property type="project" value="UniProtKB-UniRule"/>
</dbReference>
<dbReference type="InterPro" id="IPR011079">
    <property type="entry name" value="Ala_racemase_C"/>
</dbReference>
<accession>A0A839HSF9</accession>
<keyword evidence="9" id="KW-1185">Reference proteome</keyword>
<evidence type="ECO:0000256" key="4">
    <source>
        <dbReference type="HAMAP-Rule" id="MF_01201"/>
    </source>
</evidence>
<dbReference type="PANTHER" id="PTHR30511">
    <property type="entry name" value="ALANINE RACEMASE"/>
    <property type="match status" value="1"/>
</dbReference>
<gene>
    <name evidence="8" type="primary">alr</name>
    <name evidence="8" type="ORF">H4F90_09875</name>
</gene>
<evidence type="ECO:0000259" key="7">
    <source>
        <dbReference type="SMART" id="SM01005"/>
    </source>
</evidence>
<evidence type="ECO:0000256" key="6">
    <source>
        <dbReference type="PIRSR" id="PIRSR600821-52"/>
    </source>
</evidence>
<evidence type="ECO:0000256" key="3">
    <source>
        <dbReference type="ARBA" id="ARBA00023235"/>
    </source>
</evidence>
<dbReference type="GO" id="GO:0030632">
    <property type="term" value="P:D-alanine biosynthetic process"/>
    <property type="evidence" value="ECO:0007669"/>
    <property type="project" value="UniProtKB-UniRule"/>
</dbReference>
<feature type="active site" description="Proton acceptor; specific for L-alanine" evidence="4">
    <location>
        <position position="293"/>
    </location>
</feature>
<dbReference type="Pfam" id="PF01168">
    <property type="entry name" value="Ala_racemase_N"/>
    <property type="match status" value="1"/>
</dbReference>
<dbReference type="UniPathway" id="UPA00042">
    <property type="reaction ID" value="UER00497"/>
</dbReference>
<feature type="domain" description="Alanine racemase C-terminal" evidence="7">
    <location>
        <begin position="272"/>
        <end position="409"/>
    </location>
</feature>
<organism evidence="8 9">
    <name type="scientific">Aquariibacter albus</name>
    <dbReference type="NCBI Taxonomy" id="2759899"/>
    <lineage>
        <taxon>Bacteria</taxon>
        <taxon>Pseudomonadati</taxon>
        <taxon>Pseudomonadota</taxon>
        <taxon>Betaproteobacteria</taxon>
        <taxon>Burkholderiales</taxon>
        <taxon>Sphaerotilaceae</taxon>
        <taxon>Aquariibacter</taxon>
    </lineage>
</organism>
<dbReference type="EC" id="5.1.1.1" evidence="4"/>
<feature type="modified residue" description="N6-(pyridoxal phosphate)lysine" evidence="4 5">
    <location>
        <position position="35"/>
    </location>
</feature>
<dbReference type="PROSITE" id="PS00395">
    <property type="entry name" value="ALANINE_RACEMASE"/>
    <property type="match status" value="1"/>
</dbReference>
<dbReference type="NCBIfam" id="TIGR00492">
    <property type="entry name" value="alr"/>
    <property type="match status" value="1"/>
</dbReference>
<comment type="catalytic activity">
    <reaction evidence="4">
        <text>L-alanine = D-alanine</text>
        <dbReference type="Rhea" id="RHEA:20249"/>
        <dbReference type="ChEBI" id="CHEBI:57416"/>
        <dbReference type="ChEBI" id="CHEBI:57972"/>
        <dbReference type="EC" id="5.1.1.1"/>
    </reaction>
</comment>
<dbReference type="InterPro" id="IPR000821">
    <property type="entry name" value="Ala_racemase"/>
</dbReference>
<keyword evidence="3 4" id="KW-0413">Isomerase</keyword>
<comment type="cofactor">
    <cofactor evidence="1 4 5">
        <name>pyridoxal 5'-phosphate</name>
        <dbReference type="ChEBI" id="CHEBI:597326"/>
    </cofactor>
</comment>
<proteinExistence type="inferred from homology"/>
<dbReference type="EMBL" id="JACIVI010000003">
    <property type="protein sequence ID" value="MBB1162289.1"/>
    <property type="molecule type" value="Genomic_DNA"/>
</dbReference>
<name>A0A839HSF9_9BURK</name>
<comment type="function">
    <text evidence="4">Catalyzes the interconversion of L-alanine and D-alanine. May also act on other amino acids.</text>
</comment>
<dbReference type="SUPFAM" id="SSF50621">
    <property type="entry name" value="Alanine racemase C-terminal domain-like"/>
    <property type="match status" value="1"/>
</dbReference>
<evidence type="ECO:0000256" key="5">
    <source>
        <dbReference type="PIRSR" id="PIRSR600821-50"/>
    </source>
</evidence>
<feature type="binding site" evidence="4 6">
    <location>
        <position position="130"/>
    </location>
    <ligand>
        <name>substrate</name>
    </ligand>
</feature>
<dbReference type="CDD" id="cd06827">
    <property type="entry name" value="PLPDE_III_AR_proteobact"/>
    <property type="match status" value="1"/>
</dbReference>
<dbReference type="PRINTS" id="PR00992">
    <property type="entry name" value="ALARACEMASE"/>
</dbReference>
<dbReference type="HAMAP" id="MF_01201">
    <property type="entry name" value="Ala_racemase"/>
    <property type="match status" value="1"/>
</dbReference>
<keyword evidence="2 4" id="KW-0663">Pyridoxal phosphate</keyword>